<dbReference type="Pfam" id="PF22435">
    <property type="entry name" value="MRM3-like_sub_bind"/>
    <property type="match status" value="1"/>
</dbReference>
<evidence type="ECO:0000256" key="2">
    <source>
        <dbReference type="ARBA" id="ARBA00022603"/>
    </source>
</evidence>
<evidence type="ECO:0000313" key="6">
    <source>
        <dbReference type="Proteomes" id="UP000199058"/>
    </source>
</evidence>
<proteinExistence type="inferred from homology"/>
<reference evidence="5 6" key="1">
    <citation type="submission" date="2016-10" db="EMBL/GenBank/DDBJ databases">
        <authorList>
            <person name="de Groot N.N."/>
        </authorList>
    </citation>
    <scope>NUCLEOTIDE SEQUENCE [LARGE SCALE GENOMIC DNA]</scope>
    <source>
        <strain evidence="5 6">DSM 18438</strain>
    </source>
</reference>
<dbReference type="InterPro" id="IPR029064">
    <property type="entry name" value="Ribosomal_eL30-like_sf"/>
</dbReference>
<evidence type="ECO:0000256" key="1">
    <source>
        <dbReference type="ARBA" id="ARBA00007228"/>
    </source>
</evidence>
<name>A0A1I1EVN4_9GAMM</name>
<gene>
    <name evidence="5" type="ORF">SAMN05660443_0887</name>
</gene>
<dbReference type="SUPFAM" id="SSF75217">
    <property type="entry name" value="alpha/beta knot"/>
    <property type="match status" value="1"/>
</dbReference>
<dbReference type="AlphaFoldDB" id="A0A1I1EVN4"/>
<keyword evidence="6" id="KW-1185">Reference proteome</keyword>
<protein>
    <submittedName>
        <fullName evidence="5">RNA methyltransferase, TrmH family</fullName>
    </submittedName>
</protein>
<evidence type="ECO:0000256" key="3">
    <source>
        <dbReference type="ARBA" id="ARBA00022679"/>
    </source>
</evidence>
<dbReference type="GO" id="GO:0003723">
    <property type="term" value="F:RNA binding"/>
    <property type="evidence" value="ECO:0007669"/>
    <property type="project" value="InterPro"/>
</dbReference>
<dbReference type="Gene3D" id="3.30.1330.30">
    <property type="match status" value="1"/>
</dbReference>
<dbReference type="InterPro" id="IPR013123">
    <property type="entry name" value="SpoU_subst-bd"/>
</dbReference>
<accession>A0A1I1EVN4</accession>
<dbReference type="InterPro" id="IPR001537">
    <property type="entry name" value="SpoU_MeTrfase"/>
</dbReference>
<organism evidence="5 6">
    <name type="scientific">Marinospirillum celere</name>
    <dbReference type="NCBI Taxonomy" id="1122252"/>
    <lineage>
        <taxon>Bacteria</taxon>
        <taxon>Pseudomonadati</taxon>
        <taxon>Pseudomonadota</taxon>
        <taxon>Gammaproteobacteria</taxon>
        <taxon>Oceanospirillales</taxon>
        <taxon>Oceanospirillaceae</taxon>
        <taxon>Marinospirillum</taxon>
    </lineage>
</organism>
<dbReference type="InterPro" id="IPR053888">
    <property type="entry name" value="MRM3-like_sub_bind"/>
</dbReference>
<keyword evidence="3 5" id="KW-0808">Transferase</keyword>
<dbReference type="Pfam" id="PF00588">
    <property type="entry name" value="SpoU_methylase"/>
    <property type="match status" value="1"/>
</dbReference>
<evidence type="ECO:0000259" key="4">
    <source>
        <dbReference type="SMART" id="SM00967"/>
    </source>
</evidence>
<dbReference type="Proteomes" id="UP000199058">
    <property type="component" value="Unassembled WGS sequence"/>
</dbReference>
<dbReference type="GO" id="GO:0008173">
    <property type="term" value="F:RNA methyltransferase activity"/>
    <property type="evidence" value="ECO:0007669"/>
    <property type="project" value="InterPro"/>
</dbReference>
<dbReference type="SMART" id="SM00967">
    <property type="entry name" value="SpoU_sub_bind"/>
    <property type="match status" value="1"/>
</dbReference>
<dbReference type="RefSeq" id="WP_091959676.1">
    <property type="nucleotide sequence ID" value="NZ_FOLH01000001.1"/>
</dbReference>
<dbReference type="SUPFAM" id="SSF55315">
    <property type="entry name" value="L30e-like"/>
    <property type="match status" value="1"/>
</dbReference>
<dbReference type="PANTHER" id="PTHR43191">
    <property type="entry name" value="RRNA METHYLTRANSFERASE 3"/>
    <property type="match status" value="1"/>
</dbReference>
<evidence type="ECO:0000313" key="5">
    <source>
        <dbReference type="EMBL" id="SFB91174.1"/>
    </source>
</evidence>
<dbReference type="OrthoDB" id="9794400at2"/>
<dbReference type="CDD" id="cd18109">
    <property type="entry name" value="SpoU-like_RNA-MTase"/>
    <property type="match status" value="1"/>
</dbReference>
<dbReference type="EMBL" id="FOLH01000001">
    <property type="protein sequence ID" value="SFB91174.1"/>
    <property type="molecule type" value="Genomic_DNA"/>
</dbReference>
<dbReference type="GO" id="GO:0006396">
    <property type="term" value="P:RNA processing"/>
    <property type="evidence" value="ECO:0007669"/>
    <property type="project" value="InterPro"/>
</dbReference>
<keyword evidence="2 5" id="KW-0489">Methyltransferase</keyword>
<dbReference type="InterPro" id="IPR051259">
    <property type="entry name" value="rRNA_Methyltransferase"/>
</dbReference>
<dbReference type="Gene3D" id="3.40.1280.10">
    <property type="match status" value="1"/>
</dbReference>
<dbReference type="STRING" id="1122252.SAMN05660443_0887"/>
<dbReference type="GO" id="GO:0005737">
    <property type="term" value="C:cytoplasm"/>
    <property type="evidence" value="ECO:0007669"/>
    <property type="project" value="UniProtKB-ARBA"/>
</dbReference>
<dbReference type="GO" id="GO:0032259">
    <property type="term" value="P:methylation"/>
    <property type="evidence" value="ECO:0007669"/>
    <property type="project" value="UniProtKB-KW"/>
</dbReference>
<sequence>MISKNQSKLLRALQRKKYRREYRQFLVEGEKSVLELLASGWPLVQLFASEDFLQKYASLVAGFPEKITQATANELTQAGTLASNQSALAIAKIPEEKPLIPASGEWLLALDQINDPGNLGTILRIADWYGISKVICSPATADLYNPKVIAASKGSFLRVQVSYQHLEPFLQTLPGKNPVLGAFLEGESIHQLQLADPDQGGVLVMGSEAQGISPGVAALITRKITIPAFGQAESLNVGVATAIICDNLKRLAKA</sequence>
<dbReference type="InterPro" id="IPR029028">
    <property type="entry name" value="Alpha/beta_knot_MTases"/>
</dbReference>
<dbReference type="InterPro" id="IPR029026">
    <property type="entry name" value="tRNA_m1G_MTases_N"/>
</dbReference>
<dbReference type="PANTHER" id="PTHR43191:SF2">
    <property type="entry name" value="RRNA METHYLTRANSFERASE 3, MITOCHONDRIAL"/>
    <property type="match status" value="1"/>
</dbReference>
<feature type="domain" description="RNA 2-O ribose methyltransferase substrate binding" evidence="4">
    <location>
        <begin position="26"/>
        <end position="97"/>
    </location>
</feature>
<comment type="similarity">
    <text evidence="1">Belongs to the class IV-like SAM-binding methyltransferase superfamily. RNA methyltransferase TrmH family.</text>
</comment>